<evidence type="ECO:0000256" key="4">
    <source>
        <dbReference type="SAM" id="MobiDB-lite"/>
    </source>
</evidence>
<evidence type="ECO:0000256" key="2">
    <source>
        <dbReference type="ARBA" id="ARBA00047899"/>
    </source>
</evidence>
<dbReference type="Pfam" id="PF01636">
    <property type="entry name" value="APH"/>
    <property type="match status" value="1"/>
</dbReference>
<comment type="caution">
    <text evidence="6">The sequence shown here is derived from an EMBL/GenBank/DDBJ whole genome shotgun (WGS) entry which is preliminary data.</text>
</comment>
<dbReference type="SUPFAM" id="SSF56112">
    <property type="entry name" value="Protein kinase-like (PK-like)"/>
    <property type="match status" value="1"/>
</dbReference>
<evidence type="ECO:0000313" key="7">
    <source>
        <dbReference type="Proteomes" id="UP001172155"/>
    </source>
</evidence>
<protein>
    <recommendedName>
        <fullName evidence="1">non-specific serine/threonine protein kinase</fullName>
        <ecNumber evidence="1">2.7.11.1</ecNumber>
    </recommendedName>
</protein>
<accession>A0AA40F3T9</accession>
<dbReference type="InterPro" id="IPR008266">
    <property type="entry name" value="Tyr_kinase_AS"/>
</dbReference>
<dbReference type="Proteomes" id="UP001172155">
    <property type="component" value="Unassembled WGS sequence"/>
</dbReference>
<dbReference type="EMBL" id="JAUKUD010000002">
    <property type="protein sequence ID" value="KAK0750732.1"/>
    <property type="molecule type" value="Genomic_DNA"/>
</dbReference>
<keyword evidence="7" id="KW-1185">Reference proteome</keyword>
<comment type="catalytic activity">
    <reaction evidence="2">
        <text>L-threonyl-[protein] + ATP = O-phospho-L-threonyl-[protein] + ADP + H(+)</text>
        <dbReference type="Rhea" id="RHEA:46608"/>
        <dbReference type="Rhea" id="RHEA-COMP:11060"/>
        <dbReference type="Rhea" id="RHEA-COMP:11605"/>
        <dbReference type="ChEBI" id="CHEBI:15378"/>
        <dbReference type="ChEBI" id="CHEBI:30013"/>
        <dbReference type="ChEBI" id="CHEBI:30616"/>
        <dbReference type="ChEBI" id="CHEBI:61977"/>
        <dbReference type="ChEBI" id="CHEBI:456216"/>
        <dbReference type="EC" id="2.7.11.1"/>
    </reaction>
</comment>
<proteinExistence type="predicted"/>
<gene>
    <name evidence="6" type="ORF">B0T18DRAFT_425493</name>
</gene>
<dbReference type="InterPro" id="IPR011009">
    <property type="entry name" value="Kinase-like_dom_sf"/>
</dbReference>
<dbReference type="InterPro" id="IPR002575">
    <property type="entry name" value="Aminoglycoside_PTrfase"/>
</dbReference>
<evidence type="ECO:0000256" key="1">
    <source>
        <dbReference type="ARBA" id="ARBA00012513"/>
    </source>
</evidence>
<dbReference type="GO" id="GO:0004674">
    <property type="term" value="F:protein serine/threonine kinase activity"/>
    <property type="evidence" value="ECO:0007669"/>
    <property type="project" value="UniProtKB-EC"/>
</dbReference>
<sequence length="450" mass="50741">MFRQSFVDFEQRRFVLVILPSEDDEGRAKSLTAMEDEAECIALDHIVNLPPEDMADHECLYCTAAYMCIKYIPFDKYNPPLRIETILRSHLVEVRRLKGGVDVCIRDIGTDKRLGSKNRLVFKYYYTGDRARGFWNEGVVGFTAPFMADGDLGRWCLSHPIKLKWLRQLVAAVDRLNLQHAVCHGDIAPRNVLFNRKDDEVYLIDFHLAAPMDRAVPERNDVKGVVLTVFEILTRDPRCDHGDLSRLNEDELVGVGRPAWVLDPMVSLDGNVTVDEIYAEVTGWASWRRIGAIDAVPGLNSRAIPWKPFPGLEYVMETPAVPKCKLLDERVDEDNVFCGELLDWTRPAFNNMQLPSGRRLLATGRYEDDAASPKKRACLGICIATVHRWSEGYLDEIPDVPSAANLPDKTIGTANKKATRPDLDRASATTADENPPRRHHPAPLGHDGKL</sequence>
<evidence type="ECO:0000256" key="3">
    <source>
        <dbReference type="ARBA" id="ARBA00048679"/>
    </source>
</evidence>
<evidence type="ECO:0000313" key="6">
    <source>
        <dbReference type="EMBL" id="KAK0750732.1"/>
    </source>
</evidence>
<dbReference type="PROSITE" id="PS00109">
    <property type="entry name" value="PROTEIN_KINASE_TYR"/>
    <property type="match status" value="1"/>
</dbReference>
<organism evidence="6 7">
    <name type="scientific">Schizothecium vesticola</name>
    <dbReference type="NCBI Taxonomy" id="314040"/>
    <lineage>
        <taxon>Eukaryota</taxon>
        <taxon>Fungi</taxon>
        <taxon>Dikarya</taxon>
        <taxon>Ascomycota</taxon>
        <taxon>Pezizomycotina</taxon>
        <taxon>Sordariomycetes</taxon>
        <taxon>Sordariomycetidae</taxon>
        <taxon>Sordariales</taxon>
        <taxon>Schizotheciaceae</taxon>
        <taxon>Schizothecium</taxon>
    </lineage>
</organism>
<comment type="catalytic activity">
    <reaction evidence="3">
        <text>L-seryl-[protein] + ATP = O-phospho-L-seryl-[protein] + ADP + H(+)</text>
        <dbReference type="Rhea" id="RHEA:17989"/>
        <dbReference type="Rhea" id="RHEA-COMP:9863"/>
        <dbReference type="Rhea" id="RHEA-COMP:11604"/>
        <dbReference type="ChEBI" id="CHEBI:15378"/>
        <dbReference type="ChEBI" id="CHEBI:29999"/>
        <dbReference type="ChEBI" id="CHEBI:30616"/>
        <dbReference type="ChEBI" id="CHEBI:83421"/>
        <dbReference type="ChEBI" id="CHEBI:456216"/>
        <dbReference type="EC" id="2.7.11.1"/>
    </reaction>
</comment>
<feature type="region of interest" description="Disordered" evidence="4">
    <location>
        <begin position="399"/>
        <end position="450"/>
    </location>
</feature>
<dbReference type="EC" id="2.7.11.1" evidence="1"/>
<dbReference type="Gene3D" id="1.10.510.10">
    <property type="entry name" value="Transferase(Phosphotransferase) domain 1"/>
    <property type="match status" value="1"/>
</dbReference>
<dbReference type="AlphaFoldDB" id="A0AA40F3T9"/>
<feature type="domain" description="Aminoglycoside phosphotransferase" evidence="5">
    <location>
        <begin position="164"/>
        <end position="215"/>
    </location>
</feature>
<evidence type="ECO:0000259" key="5">
    <source>
        <dbReference type="Pfam" id="PF01636"/>
    </source>
</evidence>
<reference evidence="6" key="1">
    <citation type="submission" date="2023-06" db="EMBL/GenBank/DDBJ databases">
        <title>Genome-scale phylogeny and comparative genomics of the fungal order Sordariales.</title>
        <authorList>
            <consortium name="Lawrence Berkeley National Laboratory"/>
            <person name="Hensen N."/>
            <person name="Bonometti L."/>
            <person name="Westerberg I."/>
            <person name="Brannstrom I.O."/>
            <person name="Guillou S."/>
            <person name="Cros-Aarteil S."/>
            <person name="Calhoun S."/>
            <person name="Haridas S."/>
            <person name="Kuo A."/>
            <person name="Mondo S."/>
            <person name="Pangilinan J."/>
            <person name="Riley R."/>
            <person name="LaButti K."/>
            <person name="Andreopoulos B."/>
            <person name="Lipzen A."/>
            <person name="Chen C."/>
            <person name="Yanf M."/>
            <person name="Daum C."/>
            <person name="Ng V."/>
            <person name="Clum A."/>
            <person name="Steindorff A."/>
            <person name="Ohm R."/>
            <person name="Martin F."/>
            <person name="Silar P."/>
            <person name="Natvig D."/>
            <person name="Lalanne C."/>
            <person name="Gautier V."/>
            <person name="Ament-velasquez S.L."/>
            <person name="Kruys A."/>
            <person name="Hutchinson M.I."/>
            <person name="Powell A.J."/>
            <person name="Barry K."/>
            <person name="Miller A.N."/>
            <person name="Grigoriev I.V."/>
            <person name="Debuchy R."/>
            <person name="Gladieux P."/>
            <person name="Thoren M.H."/>
            <person name="Johannesson H."/>
        </authorList>
    </citation>
    <scope>NUCLEOTIDE SEQUENCE</scope>
    <source>
        <strain evidence="6">SMH3187-1</strain>
    </source>
</reference>
<name>A0AA40F3T9_9PEZI</name>